<dbReference type="PANTHER" id="PTHR40079">
    <property type="entry name" value="MANNAN ENDO-1,4-BETA-MANNOSIDASE E-RELATED"/>
    <property type="match status" value="1"/>
</dbReference>
<keyword evidence="2 4" id="KW-0378">Hydrolase</keyword>
<protein>
    <recommendedName>
        <fullName evidence="6">GH26 domain-containing protein</fullName>
    </recommendedName>
</protein>
<keyword evidence="5" id="KW-0732">Signal</keyword>
<dbReference type="EMBL" id="BAAAQX010000029">
    <property type="protein sequence ID" value="GAA2212858.1"/>
    <property type="molecule type" value="Genomic_DNA"/>
</dbReference>
<keyword evidence="8" id="KW-1185">Reference proteome</keyword>
<proteinExistence type="inferred from homology"/>
<gene>
    <name evidence="7" type="ORF">GCM10009850_083200</name>
</gene>
<dbReference type="InterPro" id="IPR022790">
    <property type="entry name" value="GH26_dom"/>
</dbReference>
<evidence type="ECO:0000256" key="5">
    <source>
        <dbReference type="SAM" id="SignalP"/>
    </source>
</evidence>
<dbReference type="Pfam" id="PF02156">
    <property type="entry name" value="Glyco_hydro_26"/>
    <property type="match status" value="1"/>
</dbReference>
<sequence length="759" mass="82807">MSRVLTVLLTLLALCVAVPAAQAADSYREKLDDFSAYADSARLSAAYTPNPNGGTNTATLVPSPFGAGLGNAMAFAYTLTGGYSGRSRPVNGYWPGLRAVELWVANATPGQDVLLQLSDGASYEAHLNAVPGFDPASAQPQHLMIPIGSFTPKTGTGTINTAGITSFALYVNQVGDVREGSITLDEIELVFDEKPYVPEVSFPGGTLTADRVGNLVTVLNDAAVLPAGARIVQARYTSDNAAVLPSSGDRFAPKGDFAGNGSTVVRLQQLKLHQNGVTFTVDQDVSLRVRVRNLPPRVDVTAYLKGLTGRGMLSAMHHDQSYADPLNADVLHQRVANQFGVYPALYSADFLTGGTVPYRQNMIGEVQRQWAGGDLVQIMFHVSPPQYTVAQEREGGWGGDQAHETLPGPNRIFSYLYNDQWKELMTEGTPLNRNWKLRMDEYARHLQQLEDAGVTVLLRPFHEMNQHVFWWGGRPGLTGSAGLYRMFHDYLEVEKGLSNIVWVWNIQDLPDDYGWADGDPKFDRYEGLEGGLAEYDANDWSSFSPGEDYYDVLSVDFYDAEGYAARHYEQARSIARRDGKPMIIGETFVLPSQAEQAAQPDWTLAMPWGVRTWNYNTPEAMAAFYHNSIGADGVPRLATRRNVIDPLPRVSVEATSDGREPGTGAVLTFVRPAHSAGEALTVRYVVHDDRDTRAGRDYAPLDGRVTFAAGQTTATETVRVLDRRGHSPGGRTVTVTLLPGRGYRVSAPAAATVRILPEG</sequence>
<comment type="caution">
    <text evidence="7">The sequence shown here is derived from an EMBL/GenBank/DDBJ whole genome shotgun (WGS) entry which is preliminary data.</text>
</comment>
<dbReference type="Proteomes" id="UP001499843">
    <property type="component" value="Unassembled WGS sequence"/>
</dbReference>
<dbReference type="InterPro" id="IPR000805">
    <property type="entry name" value="Glyco_hydro_26"/>
</dbReference>
<reference evidence="7 8" key="1">
    <citation type="journal article" date="2019" name="Int. J. Syst. Evol. Microbiol.">
        <title>The Global Catalogue of Microorganisms (GCM) 10K type strain sequencing project: providing services to taxonomists for standard genome sequencing and annotation.</title>
        <authorList>
            <consortium name="The Broad Institute Genomics Platform"/>
            <consortium name="The Broad Institute Genome Sequencing Center for Infectious Disease"/>
            <person name="Wu L."/>
            <person name="Ma J."/>
        </authorList>
    </citation>
    <scope>NUCLEOTIDE SEQUENCE [LARGE SCALE GENOMIC DNA]</scope>
    <source>
        <strain evidence="7 8">JCM 16114</strain>
    </source>
</reference>
<feature type="chain" id="PRO_5047084817" description="GH26 domain-containing protein" evidence="5">
    <location>
        <begin position="24"/>
        <end position="759"/>
    </location>
</feature>
<comment type="similarity">
    <text evidence="1 4">Belongs to the glycosyl hydrolase 26 family.</text>
</comment>
<evidence type="ECO:0000256" key="3">
    <source>
        <dbReference type="ARBA" id="ARBA00023295"/>
    </source>
</evidence>
<dbReference type="RefSeq" id="WP_344487745.1">
    <property type="nucleotide sequence ID" value="NZ_BAAAQX010000029.1"/>
</dbReference>
<dbReference type="PROSITE" id="PS51764">
    <property type="entry name" value="GH26"/>
    <property type="match status" value="1"/>
</dbReference>
<dbReference type="SUPFAM" id="SSF141072">
    <property type="entry name" value="CalX-like"/>
    <property type="match status" value="1"/>
</dbReference>
<dbReference type="SUPFAM" id="SSF51445">
    <property type="entry name" value="(Trans)glycosidases"/>
    <property type="match status" value="1"/>
</dbReference>
<evidence type="ECO:0000256" key="4">
    <source>
        <dbReference type="PROSITE-ProRule" id="PRU01100"/>
    </source>
</evidence>
<evidence type="ECO:0000256" key="2">
    <source>
        <dbReference type="ARBA" id="ARBA00022801"/>
    </source>
</evidence>
<accession>A0ABN3CTT1</accession>
<dbReference type="Gene3D" id="2.60.40.2030">
    <property type="match status" value="1"/>
</dbReference>
<feature type="active site" description="Nucleophile" evidence="4">
    <location>
        <position position="586"/>
    </location>
</feature>
<dbReference type="InterPro" id="IPR008979">
    <property type="entry name" value="Galactose-bd-like_sf"/>
</dbReference>
<dbReference type="InterPro" id="IPR038081">
    <property type="entry name" value="CalX-like_sf"/>
</dbReference>
<dbReference type="SUPFAM" id="SSF49785">
    <property type="entry name" value="Galactose-binding domain-like"/>
    <property type="match status" value="1"/>
</dbReference>
<feature type="active site" description="Proton donor" evidence="4">
    <location>
        <position position="463"/>
    </location>
</feature>
<evidence type="ECO:0000313" key="8">
    <source>
        <dbReference type="Proteomes" id="UP001499843"/>
    </source>
</evidence>
<evidence type="ECO:0000259" key="6">
    <source>
        <dbReference type="PROSITE" id="PS51764"/>
    </source>
</evidence>
<evidence type="ECO:0000313" key="7">
    <source>
        <dbReference type="EMBL" id="GAA2212858.1"/>
    </source>
</evidence>
<evidence type="ECO:0000256" key="1">
    <source>
        <dbReference type="ARBA" id="ARBA00007754"/>
    </source>
</evidence>
<organism evidence="7 8">
    <name type="scientific">Nonomuraea monospora</name>
    <dbReference type="NCBI Taxonomy" id="568818"/>
    <lineage>
        <taxon>Bacteria</taxon>
        <taxon>Bacillati</taxon>
        <taxon>Actinomycetota</taxon>
        <taxon>Actinomycetes</taxon>
        <taxon>Streptosporangiales</taxon>
        <taxon>Streptosporangiaceae</taxon>
        <taxon>Nonomuraea</taxon>
    </lineage>
</organism>
<feature type="domain" description="GH26" evidence="6">
    <location>
        <begin position="295"/>
        <end position="638"/>
    </location>
</feature>
<keyword evidence="3 4" id="KW-0326">Glycosidase</keyword>
<name>A0ABN3CTT1_9ACTN</name>
<dbReference type="Gene3D" id="3.20.20.80">
    <property type="entry name" value="Glycosidases"/>
    <property type="match status" value="1"/>
</dbReference>
<feature type="signal peptide" evidence="5">
    <location>
        <begin position="1"/>
        <end position="23"/>
    </location>
</feature>
<dbReference type="InterPro" id="IPR017853">
    <property type="entry name" value="GH"/>
</dbReference>
<dbReference type="PANTHER" id="PTHR40079:SF4">
    <property type="entry name" value="GH26 DOMAIN-CONTAINING PROTEIN-RELATED"/>
    <property type="match status" value="1"/>
</dbReference>